<name>A0A067BQT1_SAPPC</name>
<dbReference type="AlphaFoldDB" id="A0A067BQT1"/>
<accession>A0A067BQT1</accession>
<evidence type="ECO:0000313" key="1">
    <source>
        <dbReference type="EMBL" id="KDO19130.1"/>
    </source>
</evidence>
<keyword evidence="2" id="KW-1185">Reference proteome</keyword>
<protein>
    <submittedName>
        <fullName evidence="1">Uncharacterized protein</fullName>
    </submittedName>
</protein>
<dbReference type="GeneID" id="24136740"/>
<reference evidence="1 2" key="1">
    <citation type="journal article" date="2013" name="PLoS Genet.">
        <title>Distinctive expansion of potential virulence genes in the genome of the oomycete fish pathogen Saprolegnia parasitica.</title>
        <authorList>
            <person name="Jiang R.H."/>
            <person name="de Bruijn I."/>
            <person name="Haas B.J."/>
            <person name="Belmonte R."/>
            <person name="Lobach L."/>
            <person name="Christie J."/>
            <person name="van den Ackerveken G."/>
            <person name="Bottin A."/>
            <person name="Bulone V."/>
            <person name="Diaz-Moreno S.M."/>
            <person name="Dumas B."/>
            <person name="Fan L."/>
            <person name="Gaulin E."/>
            <person name="Govers F."/>
            <person name="Grenville-Briggs L.J."/>
            <person name="Horner N.R."/>
            <person name="Levin J.Z."/>
            <person name="Mammella M."/>
            <person name="Meijer H.J."/>
            <person name="Morris P."/>
            <person name="Nusbaum C."/>
            <person name="Oome S."/>
            <person name="Phillips A.J."/>
            <person name="van Rooyen D."/>
            <person name="Rzeszutek E."/>
            <person name="Saraiva M."/>
            <person name="Secombes C.J."/>
            <person name="Seidl M.F."/>
            <person name="Snel B."/>
            <person name="Stassen J.H."/>
            <person name="Sykes S."/>
            <person name="Tripathy S."/>
            <person name="van den Berg H."/>
            <person name="Vega-Arreguin J.C."/>
            <person name="Wawra S."/>
            <person name="Young S.K."/>
            <person name="Zeng Q."/>
            <person name="Dieguez-Uribeondo J."/>
            <person name="Russ C."/>
            <person name="Tyler B.M."/>
            <person name="van West P."/>
        </authorList>
    </citation>
    <scope>NUCLEOTIDE SEQUENCE [LARGE SCALE GENOMIC DNA]</scope>
    <source>
        <strain evidence="1 2">CBS 223.65</strain>
    </source>
</reference>
<dbReference type="EMBL" id="KK583369">
    <property type="protein sequence ID" value="KDO19130.1"/>
    <property type="molecule type" value="Genomic_DNA"/>
</dbReference>
<sequence length="59" mass="6199">MGVQPRVAALLDATSDLTSLYAQLRDVDKLLRLELGVAGSELTGAAVSSPVDLTFLRIA</sequence>
<organism evidence="1 2">
    <name type="scientific">Saprolegnia parasitica (strain CBS 223.65)</name>
    <dbReference type="NCBI Taxonomy" id="695850"/>
    <lineage>
        <taxon>Eukaryota</taxon>
        <taxon>Sar</taxon>
        <taxon>Stramenopiles</taxon>
        <taxon>Oomycota</taxon>
        <taxon>Saprolegniomycetes</taxon>
        <taxon>Saprolegniales</taxon>
        <taxon>Saprolegniaceae</taxon>
        <taxon>Saprolegnia</taxon>
    </lineage>
</organism>
<dbReference type="Proteomes" id="UP000030745">
    <property type="component" value="Unassembled WGS sequence"/>
</dbReference>
<gene>
    <name evidence="1" type="ORF">SPRG_14962</name>
</gene>
<dbReference type="KEGG" id="spar:SPRG_14962"/>
<dbReference type="VEuPathDB" id="FungiDB:SPRG_14962"/>
<dbReference type="RefSeq" id="XP_012210163.1">
    <property type="nucleotide sequence ID" value="XM_012354773.1"/>
</dbReference>
<proteinExistence type="predicted"/>
<evidence type="ECO:0000313" key="2">
    <source>
        <dbReference type="Proteomes" id="UP000030745"/>
    </source>
</evidence>